<evidence type="ECO:0000259" key="1">
    <source>
        <dbReference type="PROSITE" id="PS51711"/>
    </source>
</evidence>
<dbReference type="CDD" id="cd01879">
    <property type="entry name" value="FeoB"/>
    <property type="match status" value="1"/>
</dbReference>
<dbReference type="InterPro" id="IPR030389">
    <property type="entry name" value="G_FEOB_dom"/>
</dbReference>
<reference evidence="2 3" key="1">
    <citation type="submission" date="2020-01" db="EMBL/GenBank/DDBJ databases">
        <title>Whole-genome sequence of Heliobacterium undosum DSM 13378.</title>
        <authorList>
            <person name="Kyndt J.A."/>
            <person name="Meyer T.E."/>
        </authorList>
    </citation>
    <scope>NUCLEOTIDE SEQUENCE [LARGE SCALE GENOMIC DNA]</scope>
    <source>
        <strain evidence="2 3">DSM 13378</strain>
    </source>
</reference>
<gene>
    <name evidence="2" type="ORF">GTO91_14450</name>
</gene>
<dbReference type="InterPro" id="IPR050860">
    <property type="entry name" value="FeoB_GTPase"/>
</dbReference>
<evidence type="ECO:0000313" key="3">
    <source>
        <dbReference type="Proteomes" id="UP000463470"/>
    </source>
</evidence>
<feature type="domain" description="FeoB-type G" evidence="1">
    <location>
        <begin position="33"/>
        <end position="195"/>
    </location>
</feature>
<proteinExistence type="predicted"/>
<dbReference type="InterPro" id="IPR027417">
    <property type="entry name" value="P-loop_NTPase"/>
</dbReference>
<dbReference type="GO" id="GO:0005886">
    <property type="term" value="C:plasma membrane"/>
    <property type="evidence" value="ECO:0007669"/>
    <property type="project" value="TreeGrafter"/>
</dbReference>
<dbReference type="GO" id="GO:0005525">
    <property type="term" value="F:GTP binding"/>
    <property type="evidence" value="ECO:0007669"/>
    <property type="project" value="InterPro"/>
</dbReference>
<dbReference type="PANTHER" id="PTHR43185:SF1">
    <property type="entry name" value="FE(2+) TRANSPORTER FEOB"/>
    <property type="match status" value="1"/>
</dbReference>
<dbReference type="Proteomes" id="UP000463470">
    <property type="component" value="Unassembled WGS sequence"/>
</dbReference>
<evidence type="ECO:0000313" key="2">
    <source>
        <dbReference type="EMBL" id="MZP30916.1"/>
    </source>
</evidence>
<dbReference type="GO" id="GO:0015093">
    <property type="term" value="F:ferrous iron transmembrane transporter activity"/>
    <property type="evidence" value="ECO:0007669"/>
    <property type="project" value="TreeGrafter"/>
</dbReference>
<dbReference type="InterPro" id="IPR006073">
    <property type="entry name" value="GTP-bd"/>
</dbReference>
<protein>
    <submittedName>
        <fullName evidence="2">Iron transporter FeoB</fullName>
    </submittedName>
</protein>
<dbReference type="InterPro" id="IPR041069">
    <property type="entry name" value="FeoB_Cyto"/>
</dbReference>
<comment type="caution">
    <text evidence="2">The sequence shown here is derived from an EMBL/GenBank/DDBJ whole genome shotgun (WGS) entry which is preliminary data.</text>
</comment>
<organism evidence="2 3">
    <name type="scientific">Heliomicrobium undosum</name>
    <dbReference type="NCBI Taxonomy" id="121734"/>
    <lineage>
        <taxon>Bacteria</taxon>
        <taxon>Bacillati</taxon>
        <taxon>Bacillota</taxon>
        <taxon>Clostridia</taxon>
        <taxon>Eubacteriales</taxon>
        <taxon>Heliobacteriaceae</taxon>
        <taxon>Heliomicrobium</taxon>
    </lineage>
</organism>
<sequence length="271" mass="29631">MMKNRCRSCASGALSVDVIMRSRYNVRQDTEREKVIALAGNPNVGKTTVFNSLTGLRQHTGNWPGKTVTQAQGRFLHRNQPFLLVDLPGTYSLLAHSADEQVARDFICFGRPDATIVVIDATCLARNLNLALQVMEITGKVVLCVNLIDEAECKGIRIDLDTLSQKLGVPVIGTAARSGRGLFELKEVLYGVAMGQIEPAPPPVKYDEEVQSAVDQLLPRLGPLLQGLPHLNPRWVAMRLLDGDDPFLDSLTECDCAFEMAAKGEMALCAQ</sequence>
<dbReference type="Pfam" id="PF17910">
    <property type="entry name" value="FeoB_Cyto"/>
    <property type="match status" value="1"/>
</dbReference>
<dbReference type="PROSITE" id="PS51711">
    <property type="entry name" value="G_FEOB"/>
    <property type="match status" value="1"/>
</dbReference>
<dbReference type="PANTHER" id="PTHR43185">
    <property type="entry name" value="FERROUS IRON TRANSPORT PROTEIN B"/>
    <property type="match status" value="1"/>
</dbReference>
<dbReference type="PRINTS" id="PR00326">
    <property type="entry name" value="GTP1OBG"/>
</dbReference>
<dbReference type="SUPFAM" id="SSF52540">
    <property type="entry name" value="P-loop containing nucleoside triphosphate hydrolases"/>
    <property type="match status" value="1"/>
</dbReference>
<dbReference type="AlphaFoldDB" id="A0A845L5D1"/>
<dbReference type="Pfam" id="PF02421">
    <property type="entry name" value="FeoB_N"/>
    <property type="match status" value="1"/>
</dbReference>
<dbReference type="OrthoDB" id="9809127at2"/>
<name>A0A845L5D1_9FIRM</name>
<accession>A0A845L5D1</accession>
<keyword evidence="3" id="KW-1185">Reference proteome</keyword>
<dbReference type="EMBL" id="WXEY01000021">
    <property type="protein sequence ID" value="MZP30916.1"/>
    <property type="molecule type" value="Genomic_DNA"/>
</dbReference>
<dbReference type="Gene3D" id="3.40.50.300">
    <property type="entry name" value="P-loop containing nucleotide triphosphate hydrolases"/>
    <property type="match status" value="1"/>
</dbReference>